<protein>
    <submittedName>
        <fullName evidence="1">Uncharacterized protein</fullName>
    </submittedName>
</protein>
<dbReference type="EMBL" id="GGEC01056485">
    <property type="protein sequence ID" value="MBX36969.1"/>
    <property type="molecule type" value="Transcribed_RNA"/>
</dbReference>
<organism evidence="1">
    <name type="scientific">Rhizophora mucronata</name>
    <name type="common">Asiatic mangrove</name>
    <dbReference type="NCBI Taxonomy" id="61149"/>
    <lineage>
        <taxon>Eukaryota</taxon>
        <taxon>Viridiplantae</taxon>
        <taxon>Streptophyta</taxon>
        <taxon>Embryophyta</taxon>
        <taxon>Tracheophyta</taxon>
        <taxon>Spermatophyta</taxon>
        <taxon>Magnoliopsida</taxon>
        <taxon>eudicotyledons</taxon>
        <taxon>Gunneridae</taxon>
        <taxon>Pentapetalae</taxon>
        <taxon>rosids</taxon>
        <taxon>fabids</taxon>
        <taxon>Malpighiales</taxon>
        <taxon>Rhizophoraceae</taxon>
        <taxon>Rhizophora</taxon>
    </lineage>
</organism>
<reference evidence="1" key="1">
    <citation type="submission" date="2018-02" db="EMBL/GenBank/DDBJ databases">
        <title>Rhizophora mucronata_Transcriptome.</title>
        <authorList>
            <person name="Meera S.P."/>
            <person name="Sreeshan A."/>
            <person name="Augustine A."/>
        </authorList>
    </citation>
    <scope>NUCLEOTIDE SEQUENCE</scope>
    <source>
        <tissue evidence="1">Leaf</tissue>
    </source>
</reference>
<evidence type="ECO:0000313" key="1">
    <source>
        <dbReference type="EMBL" id="MBX36969.1"/>
    </source>
</evidence>
<dbReference type="AlphaFoldDB" id="A0A2P2N3C1"/>
<accession>A0A2P2N3C1</accession>
<proteinExistence type="predicted"/>
<sequence length="41" mass="4724">MLGKFFSADGLNFQAQLMPIDFLESRTREVGESRFKTLTEI</sequence>
<name>A0A2P2N3C1_RHIMU</name>